<dbReference type="Proteomes" id="UP001149719">
    <property type="component" value="Unassembled WGS sequence"/>
</dbReference>
<name>A0ABT4JVG4_9GAMM</name>
<keyword evidence="3" id="KW-1185">Reference proteome</keyword>
<proteinExistence type="predicted"/>
<evidence type="ECO:0000259" key="1">
    <source>
        <dbReference type="PROSITE" id="PS50943"/>
    </source>
</evidence>
<organism evidence="2 3">
    <name type="scientific">Marinomonas phaeophyticola</name>
    <dbReference type="NCBI Taxonomy" id="3004091"/>
    <lineage>
        <taxon>Bacteria</taxon>
        <taxon>Pseudomonadati</taxon>
        <taxon>Pseudomonadota</taxon>
        <taxon>Gammaproteobacteria</taxon>
        <taxon>Oceanospirillales</taxon>
        <taxon>Oceanospirillaceae</taxon>
        <taxon>Marinomonas</taxon>
    </lineage>
</organism>
<sequence>MLRFKIKDLISKKSFDEDRRITIGEVAEETGVSRVTLSKMANQKGYNTVTDNLDKLCIYFECDISSLVEFIQIEHE</sequence>
<evidence type="ECO:0000313" key="2">
    <source>
        <dbReference type="EMBL" id="MCZ2722380.1"/>
    </source>
</evidence>
<dbReference type="InterPro" id="IPR001387">
    <property type="entry name" value="Cro/C1-type_HTH"/>
</dbReference>
<evidence type="ECO:0000313" key="3">
    <source>
        <dbReference type="Proteomes" id="UP001149719"/>
    </source>
</evidence>
<dbReference type="PROSITE" id="PS50943">
    <property type="entry name" value="HTH_CROC1"/>
    <property type="match status" value="1"/>
</dbReference>
<dbReference type="Pfam" id="PF13443">
    <property type="entry name" value="HTH_26"/>
    <property type="match status" value="1"/>
</dbReference>
<feature type="domain" description="HTH cro/C1-type" evidence="1">
    <location>
        <begin position="17"/>
        <end position="67"/>
    </location>
</feature>
<protein>
    <submittedName>
        <fullName evidence="2">Helix-turn-helix domain-containing protein</fullName>
    </submittedName>
</protein>
<comment type="caution">
    <text evidence="2">The sequence shown here is derived from an EMBL/GenBank/DDBJ whole genome shotgun (WGS) entry which is preliminary data.</text>
</comment>
<dbReference type="InterPro" id="IPR010982">
    <property type="entry name" value="Lambda_DNA-bd_dom_sf"/>
</dbReference>
<accession>A0ABT4JVG4</accession>
<dbReference type="EMBL" id="JAPUBN010000017">
    <property type="protein sequence ID" value="MCZ2722380.1"/>
    <property type="molecule type" value="Genomic_DNA"/>
</dbReference>
<gene>
    <name evidence="2" type="ORF">O1D97_12285</name>
</gene>
<dbReference type="SUPFAM" id="SSF47413">
    <property type="entry name" value="lambda repressor-like DNA-binding domains"/>
    <property type="match status" value="1"/>
</dbReference>
<reference evidence="2" key="1">
    <citation type="submission" date="2022-12" db="EMBL/GenBank/DDBJ databases">
        <title>Marinomonas 15G1-11 sp. nov, isolated from marine algae.</title>
        <authorList>
            <person name="Butt M."/>
            <person name="Choi D.G."/>
            <person name="Kim J.M."/>
            <person name="Lee J.K."/>
            <person name="Baek J.H."/>
            <person name="Jeon C.O."/>
        </authorList>
    </citation>
    <scope>NUCLEOTIDE SEQUENCE</scope>
    <source>
        <strain evidence="2">15G1-11</strain>
    </source>
</reference>
<dbReference type="Gene3D" id="1.10.260.40">
    <property type="entry name" value="lambda repressor-like DNA-binding domains"/>
    <property type="match status" value="1"/>
</dbReference>
<dbReference type="RefSeq" id="WP_191600066.1">
    <property type="nucleotide sequence ID" value="NZ_JAPUBN010000017.1"/>
</dbReference>
<dbReference type="CDD" id="cd00093">
    <property type="entry name" value="HTH_XRE"/>
    <property type="match status" value="1"/>
</dbReference>